<gene>
    <name evidence="1" type="ORF">GAK35_01350</name>
</gene>
<organism evidence="1 2">
    <name type="scientific">Herbaspirillum frisingense</name>
    <dbReference type="NCBI Taxonomy" id="92645"/>
    <lineage>
        <taxon>Bacteria</taxon>
        <taxon>Pseudomonadati</taxon>
        <taxon>Pseudomonadota</taxon>
        <taxon>Betaproteobacteria</taxon>
        <taxon>Burkholderiales</taxon>
        <taxon>Oxalobacteraceae</taxon>
        <taxon>Herbaspirillum</taxon>
    </lineage>
</organism>
<name>A0A7V8FY83_9BURK</name>
<dbReference type="InterPro" id="IPR058240">
    <property type="entry name" value="rSAM_sf"/>
</dbReference>
<proteinExistence type="predicted"/>
<dbReference type="Proteomes" id="UP000462435">
    <property type="component" value="Unassembled WGS sequence"/>
</dbReference>
<reference evidence="2" key="1">
    <citation type="journal article" date="2020" name="MBio">
        <title>Horizontal gene transfer to a defensive symbiont with a reduced genome amongst a multipartite beetle microbiome.</title>
        <authorList>
            <person name="Waterworth S.C."/>
            <person name="Florez L.V."/>
            <person name="Rees E.R."/>
            <person name="Hertweck C."/>
            <person name="Kaltenpoth M."/>
            <person name="Kwan J.C."/>
        </authorList>
    </citation>
    <scope>NUCLEOTIDE SEQUENCE [LARGE SCALE GENOMIC DNA]</scope>
</reference>
<sequence length="340" mass="37240">MAARRPQLVAQPVTFTPYASSRPCSARCRFCSETLADGGAHAAGLRPRADYFDRLRAALAALRGLPLSYSLSGLETTDDAAWMLAMLDALQEHAGRSPVENSVLYSNGAGFAGSVGGRLIERLHGFGLDWIELSRHHFAAGANQAIMRFRDGQTIAAQACFEDTLAQLSRQLVVKLVCIVQQGGVADLASLKAYLDWAAQQGVGAVILREFSQLGPTYRDNVTARYIASARVAMDDLLAACLADPEFTAHSRLRHATSGYYFWNVVLDFRGMEITFEASDYTRMHHRHDSGRVYKLVFHANGNLCSGWDPRRNVLLGTEPAPAHVTLMRASRSTNEGPRP</sequence>
<comment type="caution">
    <text evidence="1">The sequence shown here is derived from an EMBL/GenBank/DDBJ whole genome shotgun (WGS) entry which is preliminary data.</text>
</comment>
<protein>
    <recommendedName>
        <fullName evidence="3">Radical SAM protein</fullName>
    </recommendedName>
</protein>
<dbReference type="AlphaFoldDB" id="A0A7V8FY83"/>
<dbReference type="SUPFAM" id="SSF102114">
    <property type="entry name" value="Radical SAM enzymes"/>
    <property type="match status" value="1"/>
</dbReference>
<evidence type="ECO:0000313" key="2">
    <source>
        <dbReference type="Proteomes" id="UP000462435"/>
    </source>
</evidence>
<evidence type="ECO:0000313" key="1">
    <source>
        <dbReference type="EMBL" id="KAF1045479.1"/>
    </source>
</evidence>
<accession>A0A7V8FY83</accession>
<dbReference type="EMBL" id="WNDX01000030">
    <property type="protein sequence ID" value="KAF1045479.1"/>
    <property type="molecule type" value="Genomic_DNA"/>
</dbReference>
<evidence type="ECO:0008006" key="3">
    <source>
        <dbReference type="Google" id="ProtNLM"/>
    </source>
</evidence>